<comment type="similarity">
    <text evidence="2 6">Belongs to the anti-sigma-factor antagonist family.</text>
</comment>
<dbReference type="Pfam" id="PF01740">
    <property type="entry name" value="STAS"/>
    <property type="match status" value="1"/>
</dbReference>
<dbReference type="GO" id="GO:0043856">
    <property type="term" value="F:anti-sigma factor antagonist activity"/>
    <property type="evidence" value="ECO:0007669"/>
    <property type="project" value="InterPro"/>
</dbReference>
<reference evidence="8 9" key="1">
    <citation type="submission" date="2019-03" db="EMBL/GenBank/DDBJ databases">
        <title>Genomic Encyclopedia of Type Strains, Phase IV (KMG-IV): sequencing the most valuable type-strain genomes for metagenomic binning, comparative biology and taxonomic classification.</title>
        <authorList>
            <person name="Goeker M."/>
        </authorList>
    </citation>
    <scope>NUCLEOTIDE SEQUENCE [LARGE SCALE GENOMIC DNA]</scope>
    <source>
        <strain evidence="8 9">DSM 46831</strain>
    </source>
</reference>
<dbReference type="CDD" id="cd07043">
    <property type="entry name" value="STAS_anti-anti-sigma_factors"/>
    <property type="match status" value="1"/>
</dbReference>
<dbReference type="Gene3D" id="3.30.750.24">
    <property type="entry name" value="STAS domain"/>
    <property type="match status" value="1"/>
</dbReference>
<evidence type="ECO:0000256" key="1">
    <source>
        <dbReference type="ARBA" id="ARBA00001976"/>
    </source>
</evidence>
<organism evidence="8 9">
    <name type="scientific">Baia soyae</name>
    <dbReference type="NCBI Taxonomy" id="1544746"/>
    <lineage>
        <taxon>Bacteria</taxon>
        <taxon>Bacillati</taxon>
        <taxon>Bacillota</taxon>
        <taxon>Bacilli</taxon>
        <taxon>Bacillales</taxon>
        <taxon>Thermoactinomycetaceae</taxon>
        <taxon>Baia</taxon>
    </lineage>
</organism>
<sequence length="117" mass="13090">MALHLDVKRSKNVLVARLDGELDHHTAAHVRKVIEEELNHEWVTHLVLNLEKLEFMDSSGLGVILGRYKRVTQMGGKMTICSVQPSIQRIMEMSGLFKILQMFQDESSAVSACGVAS</sequence>
<dbReference type="PANTHER" id="PTHR33495">
    <property type="entry name" value="ANTI-SIGMA FACTOR ANTAGONIST TM_1081-RELATED-RELATED"/>
    <property type="match status" value="1"/>
</dbReference>
<evidence type="ECO:0000256" key="2">
    <source>
        <dbReference type="ARBA" id="ARBA00009013"/>
    </source>
</evidence>
<evidence type="ECO:0000259" key="7">
    <source>
        <dbReference type="PROSITE" id="PS50801"/>
    </source>
</evidence>
<evidence type="ECO:0000313" key="8">
    <source>
        <dbReference type="EMBL" id="TCP69906.1"/>
    </source>
</evidence>
<feature type="domain" description="STAS" evidence="7">
    <location>
        <begin position="3"/>
        <end position="113"/>
    </location>
</feature>
<protein>
    <recommendedName>
        <fullName evidence="3 6">Anti-sigma F factor antagonist</fullName>
    </recommendedName>
    <alternativeName>
        <fullName evidence="6">Stage II sporulation protein</fullName>
    </alternativeName>
</protein>
<dbReference type="PANTHER" id="PTHR33495:SF2">
    <property type="entry name" value="ANTI-SIGMA FACTOR ANTAGONIST TM_1081-RELATED"/>
    <property type="match status" value="1"/>
</dbReference>
<dbReference type="EMBL" id="SLXV01000005">
    <property type="protein sequence ID" value="TCP69906.1"/>
    <property type="molecule type" value="Genomic_DNA"/>
</dbReference>
<evidence type="ECO:0000256" key="6">
    <source>
        <dbReference type="RuleBase" id="RU003749"/>
    </source>
</evidence>
<evidence type="ECO:0000256" key="4">
    <source>
        <dbReference type="ARBA" id="ARBA00022553"/>
    </source>
</evidence>
<dbReference type="GO" id="GO:0045152">
    <property type="term" value="F:antisigma factor binding"/>
    <property type="evidence" value="ECO:0007669"/>
    <property type="project" value="InterPro"/>
</dbReference>
<name>A0A4R2RYT5_9BACL</name>
<keyword evidence="9" id="KW-1185">Reference proteome</keyword>
<dbReference type="InterPro" id="IPR014237">
    <property type="entry name" value="Anti-sigma_F_ant"/>
</dbReference>
<dbReference type="SUPFAM" id="SSF52091">
    <property type="entry name" value="SpoIIaa-like"/>
    <property type="match status" value="1"/>
</dbReference>
<evidence type="ECO:0000256" key="3">
    <source>
        <dbReference type="ARBA" id="ARBA00020784"/>
    </source>
</evidence>
<evidence type="ECO:0000313" key="9">
    <source>
        <dbReference type="Proteomes" id="UP000294746"/>
    </source>
</evidence>
<dbReference type="RefSeq" id="WP_131847999.1">
    <property type="nucleotide sequence ID" value="NZ_SLXV01000005.1"/>
</dbReference>
<dbReference type="GO" id="GO:0030435">
    <property type="term" value="P:sporulation resulting in formation of a cellular spore"/>
    <property type="evidence" value="ECO:0007669"/>
    <property type="project" value="UniProtKB-KW"/>
</dbReference>
<keyword evidence="4" id="KW-0597">Phosphoprotein</keyword>
<dbReference type="InterPro" id="IPR036513">
    <property type="entry name" value="STAS_dom_sf"/>
</dbReference>
<keyword evidence="5" id="KW-0749">Sporulation</keyword>
<evidence type="ECO:0000256" key="5">
    <source>
        <dbReference type="ARBA" id="ARBA00022969"/>
    </source>
</evidence>
<dbReference type="Proteomes" id="UP000294746">
    <property type="component" value="Unassembled WGS sequence"/>
</dbReference>
<dbReference type="NCBIfam" id="TIGR02886">
    <property type="entry name" value="spore_II_AA"/>
    <property type="match status" value="1"/>
</dbReference>
<dbReference type="NCBIfam" id="TIGR00377">
    <property type="entry name" value="ant_ant_sig"/>
    <property type="match status" value="1"/>
</dbReference>
<proteinExistence type="inferred from homology"/>
<dbReference type="InterPro" id="IPR003658">
    <property type="entry name" value="Anti-sigma_ant"/>
</dbReference>
<dbReference type="PROSITE" id="PS50801">
    <property type="entry name" value="STAS"/>
    <property type="match status" value="1"/>
</dbReference>
<accession>A0A4R2RYT5</accession>
<dbReference type="OrthoDB" id="9796601at2"/>
<comment type="caution">
    <text evidence="8">The sequence shown here is derived from an EMBL/GenBank/DDBJ whole genome shotgun (WGS) entry which is preliminary data.</text>
</comment>
<dbReference type="AlphaFoldDB" id="A0A4R2RYT5"/>
<comment type="function">
    <text evidence="1">In the phosphorylated form it could act as an anti-anti-sigma factor that counteracts SpoIIAB and thus releases sigma f from inhibition.</text>
</comment>
<gene>
    <name evidence="8" type="ORF">EDD57_10591</name>
</gene>
<dbReference type="InterPro" id="IPR002645">
    <property type="entry name" value="STAS_dom"/>
</dbReference>